<reference evidence="5" key="1">
    <citation type="submission" date="2021-01" db="EMBL/GenBank/DDBJ databases">
        <title>Whole genome shotgun sequence of Virgisporangium aurantiacum NBRC 16421.</title>
        <authorList>
            <person name="Komaki H."/>
            <person name="Tamura T."/>
        </authorList>
    </citation>
    <scope>NUCLEOTIDE SEQUENCE</scope>
    <source>
        <strain evidence="5">NBRC 16421</strain>
    </source>
</reference>
<dbReference type="RefSeq" id="WP_204010015.1">
    <property type="nucleotide sequence ID" value="NZ_BOPG01000095.1"/>
</dbReference>
<dbReference type="GO" id="GO:0004016">
    <property type="term" value="F:adenylate cyclase activity"/>
    <property type="evidence" value="ECO:0007669"/>
    <property type="project" value="TreeGrafter"/>
</dbReference>
<accession>A0A8J3ZI98</accession>
<dbReference type="Pfam" id="PF13191">
    <property type="entry name" value="AAA_16"/>
    <property type="match status" value="1"/>
</dbReference>
<feature type="region of interest" description="Disordered" evidence="3">
    <location>
        <begin position="600"/>
        <end position="633"/>
    </location>
</feature>
<evidence type="ECO:0000256" key="2">
    <source>
        <dbReference type="ARBA" id="ARBA00022840"/>
    </source>
</evidence>
<evidence type="ECO:0000313" key="6">
    <source>
        <dbReference type="Proteomes" id="UP000612585"/>
    </source>
</evidence>
<comment type="caution">
    <text evidence="5">The sequence shown here is derived from an EMBL/GenBank/DDBJ whole genome shotgun (WGS) entry which is preliminary data.</text>
</comment>
<protein>
    <recommendedName>
        <fullName evidence="4">Orc1-like AAA ATPase domain-containing protein</fullName>
    </recommendedName>
</protein>
<evidence type="ECO:0000259" key="4">
    <source>
        <dbReference type="Pfam" id="PF13191"/>
    </source>
</evidence>
<keyword evidence="6" id="KW-1185">Reference proteome</keyword>
<feature type="domain" description="Orc1-like AAA ATPase" evidence="4">
    <location>
        <begin position="2"/>
        <end position="148"/>
    </location>
</feature>
<dbReference type="GO" id="GO:0005524">
    <property type="term" value="F:ATP binding"/>
    <property type="evidence" value="ECO:0007669"/>
    <property type="project" value="UniProtKB-KW"/>
</dbReference>
<evidence type="ECO:0000256" key="1">
    <source>
        <dbReference type="ARBA" id="ARBA00022741"/>
    </source>
</evidence>
<sequence length="633" mass="67024">MFVGRSAQLRDIGAELDAATAGVARAVHLVGEAGIGKTSLAQRAAAQAAARGFRVSWGRAWSGALAPPYWIWTQILEDLDTPLPELDADQGAAARATLLRAFLNRMRTAVTGRPLLVILDDLHDADPASLMLTGALLRSLPDRPLLVLTTQRPGDAALDDVNRQGLVIRVPAFDADDIVELVAGCPSAPGVDTATLLRLTGGNPFYVIESLRAGPDVVVGRRLAALLSLVDEDARRAVSAAAVIGPCSPQGLLASVADLPPERLTAALDVAVSAGLLDGKRRFRHALFQEHCYASIPAGERAVLHVRAADAIEATGVAADQQGALAQHRRAAVPPGDPEAAVAATCSAARAALYAYAPEDAIAQCAAGLATVAAFGNEATAWRARLLMLRGEAEAMVGDPQAGRRTVVEAVGLATAAGDPVLVAEAALRLPRCEQFLLHDPELQRHVAAAIDGLGTAEPALRVRLVAKLAYDSAMHNDADPDREARQVGAADRVVTEARTLGDPGLLAEALSTKLFTTWAPETLDQRLTVGSEIARLGRRAGDPSRELDGLLWQFMAQLESGHVDEAHTTLVEYTFLAERGGRPDHLAFARSARRPWPRFRVATGRPSGSPTRPVTTHTPPDHRMLKSCTSRR</sequence>
<proteinExistence type="predicted"/>
<dbReference type="Gene3D" id="3.40.50.300">
    <property type="entry name" value="P-loop containing nucleotide triphosphate hydrolases"/>
    <property type="match status" value="1"/>
</dbReference>
<dbReference type="GO" id="GO:0005737">
    <property type="term" value="C:cytoplasm"/>
    <property type="evidence" value="ECO:0007669"/>
    <property type="project" value="TreeGrafter"/>
</dbReference>
<dbReference type="PANTHER" id="PTHR16305">
    <property type="entry name" value="TESTICULAR SOLUBLE ADENYLYL CYCLASE"/>
    <property type="match status" value="1"/>
</dbReference>
<dbReference type="AlphaFoldDB" id="A0A8J3ZI98"/>
<feature type="compositionally biased region" description="Polar residues" evidence="3">
    <location>
        <begin position="607"/>
        <end position="619"/>
    </location>
</feature>
<dbReference type="SUPFAM" id="SSF52540">
    <property type="entry name" value="P-loop containing nucleoside triphosphate hydrolases"/>
    <property type="match status" value="1"/>
</dbReference>
<evidence type="ECO:0000313" key="5">
    <source>
        <dbReference type="EMBL" id="GIJ63457.1"/>
    </source>
</evidence>
<organism evidence="5 6">
    <name type="scientific">Virgisporangium aurantiacum</name>
    <dbReference type="NCBI Taxonomy" id="175570"/>
    <lineage>
        <taxon>Bacteria</taxon>
        <taxon>Bacillati</taxon>
        <taxon>Actinomycetota</taxon>
        <taxon>Actinomycetes</taxon>
        <taxon>Micromonosporales</taxon>
        <taxon>Micromonosporaceae</taxon>
        <taxon>Virgisporangium</taxon>
    </lineage>
</organism>
<keyword evidence="2" id="KW-0067">ATP-binding</keyword>
<name>A0A8J3ZI98_9ACTN</name>
<dbReference type="InterPro" id="IPR027417">
    <property type="entry name" value="P-loop_NTPase"/>
</dbReference>
<gene>
    <name evidence="5" type="ORF">Vau01_109730</name>
</gene>
<dbReference type="EMBL" id="BOPG01000095">
    <property type="protein sequence ID" value="GIJ63457.1"/>
    <property type="molecule type" value="Genomic_DNA"/>
</dbReference>
<evidence type="ECO:0000256" key="3">
    <source>
        <dbReference type="SAM" id="MobiDB-lite"/>
    </source>
</evidence>
<dbReference type="InterPro" id="IPR041664">
    <property type="entry name" value="AAA_16"/>
</dbReference>
<dbReference type="Proteomes" id="UP000612585">
    <property type="component" value="Unassembled WGS sequence"/>
</dbReference>
<keyword evidence="1" id="KW-0547">Nucleotide-binding</keyword>
<dbReference type="PANTHER" id="PTHR16305:SF35">
    <property type="entry name" value="TRANSCRIPTIONAL ACTIVATOR DOMAIN"/>
    <property type="match status" value="1"/>
</dbReference>